<dbReference type="OrthoDB" id="270970at2759"/>
<dbReference type="PANTHER" id="PTHR47052">
    <property type="entry name" value="CONSERVED SERINE PROLINE-RICH PROTEIN (AFU_ORTHOLOGUE AFUA_2G01790)"/>
    <property type="match status" value="1"/>
</dbReference>
<accession>A0A9P7XTH2</accession>
<dbReference type="PROSITE" id="PS50004">
    <property type="entry name" value="C2"/>
    <property type="match status" value="1"/>
</dbReference>
<gene>
    <name evidence="2" type="ORF">KI688_012739</name>
</gene>
<dbReference type="EMBL" id="JAHRHY010000009">
    <property type="protein sequence ID" value="KAG9066827.1"/>
    <property type="molecule type" value="Genomic_DNA"/>
</dbReference>
<dbReference type="Proteomes" id="UP000707451">
    <property type="component" value="Unassembled WGS sequence"/>
</dbReference>
<evidence type="ECO:0000259" key="1">
    <source>
        <dbReference type="PROSITE" id="PS50004"/>
    </source>
</evidence>
<proteinExistence type="predicted"/>
<protein>
    <recommendedName>
        <fullName evidence="1">C2 domain-containing protein</fullName>
    </recommendedName>
</protein>
<dbReference type="CDD" id="cd00030">
    <property type="entry name" value="C2"/>
    <property type="match status" value="1"/>
</dbReference>
<reference evidence="2" key="1">
    <citation type="submission" date="2021-06" db="EMBL/GenBank/DDBJ databases">
        <title>Genome Sequence of Mortierella hyaline Strain SCG-10, a Cold-Adapted, Nitrate-Reducing Fungus Isolated from Soil in Minnesota, USA.</title>
        <authorList>
            <person name="Aldossari N."/>
        </authorList>
    </citation>
    <scope>NUCLEOTIDE SEQUENCE</scope>
    <source>
        <strain evidence="2">SCG-10</strain>
    </source>
</reference>
<evidence type="ECO:0000313" key="2">
    <source>
        <dbReference type="EMBL" id="KAG9066827.1"/>
    </source>
</evidence>
<dbReference type="PANTHER" id="PTHR47052:SF3">
    <property type="entry name" value="INGRESSION PROTEIN 1"/>
    <property type="match status" value="1"/>
</dbReference>
<dbReference type="InterPro" id="IPR052981">
    <property type="entry name" value="Ingression_C2_domain"/>
</dbReference>
<dbReference type="InterPro" id="IPR000008">
    <property type="entry name" value="C2_dom"/>
</dbReference>
<dbReference type="Pfam" id="PF00168">
    <property type="entry name" value="C2"/>
    <property type="match status" value="1"/>
</dbReference>
<dbReference type="Gene3D" id="2.60.40.150">
    <property type="entry name" value="C2 domain"/>
    <property type="match status" value="1"/>
</dbReference>
<feature type="domain" description="C2" evidence="1">
    <location>
        <begin position="1"/>
        <end position="109"/>
    </location>
</feature>
<dbReference type="AlphaFoldDB" id="A0A9P7XTH2"/>
<name>A0A9P7XTH2_9FUNG</name>
<dbReference type="SMART" id="SM00239">
    <property type="entry name" value="C2"/>
    <property type="match status" value="1"/>
</dbReference>
<dbReference type="SUPFAM" id="SSF49562">
    <property type="entry name" value="C2 domain (Calcium/lipid-binding domain, CaLB)"/>
    <property type="match status" value="1"/>
</dbReference>
<organism evidence="2 3">
    <name type="scientific">Linnemannia hyalina</name>
    <dbReference type="NCBI Taxonomy" id="64524"/>
    <lineage>
        <taxon>Eukaryota</taxon>
        <taxon>Fungi</taxon>
        <taxon>Fungi incertae sedis</taxon>
        <taxon>Mucoromycota</taxon>
        <taxon>Mortierellomycotina</taxon>
        <taxon>Mortierellomycetes</taxon>
        <taxon>Mortierellales</taxon>
        <taxon>Mortierellaceae</taxon>
        <taxon>Linnemannia</taxon>
    </lineage>
</organism>
<comment type="caution">
    <text evidence="2">The sequence shown here is derived from an EMBL/GenBank/DDBJ whole genome shotgun (WGS) entry which is preliminary data.</text>
</comment>
<sequence length="231" mass="25794">MAAKLQITIHKAQDLEDVERFGKNDPYARIALDAAVDADFQRTKTIPNAGKNVSWEETLTIANFNPQTQHTLFVEVLDRERHDDDLIAFTGIPLQQVLSAPDQAFRGRFDLFKHIGSKKGEITLSIVVIPAGKTEAPLPGNEKQGQSQFYSAHHERLKVVFPKQYVPDGELLKLINAQPAHVREEVSQDGVKDAVKAVKKAIKDAVKESVKKAIKKAIKKVVKKAVKRRSM</sequence>
<dbReference type="InterPro" id="IPR035892">
    <property type="entry name" value="C2_domain_sf"/>
</dbReference>
<keyword evidence="3" id="KW-1185">Reference proteome</keyword>
<evidence type="ECO:0000313" key="3">
    <source>
        <dbReference type="Proteomes" id="UP000707451"/>
    </source>
</evidence>